<reference evidence="1" key="1">
    <citation type="submission" date="2013-04" db="EMBL/GenBank/DDBJ databases">
        <authorList>
            <person name="Qu J."/>
            <person name="Murali S.C."/>
            <person name="Bandaranaike D."/>
            <person name="Bellair M."/>
            <person name="Blankenburg K."/>
            <person name="Chao H."/>
            <person name="Dinh H."/>
            <person name="Doddapaneni H."/>
            <person name="Downs B."/>
            <person name="Dugan-Rocha S."/>
            <person name="Elkadiri S."/>
            <person name="Gnanaolivu R.D."/>
            <person name="Hernandez B."/>
            <person name="Javaid M."/>
            <person name="Jayaseelan J.C."/>
            <person name="Lee S."/>
            <person name="Li M."/>
            <person name="Ming W."/>
            <person name="Munidasa M."/>
            <person name="Muniz J."/>
            <person name="Nguyen L."/>
            <person name="Ongeri F."/>
            <person name="Osuji N."/>
            <person name="Pu L.-L."/>
            <person name="Puazo M."/>
            <person name="Qu C."/>
            <person name="Quiroz J."/>
            <person name="Raj R."/>
            <person name="Weissenberger G."/>
            <person name="Xin Y."/>
            <person name="Zou X."/>
            <person name="Han Y."/>
            <person name="Richards S."/>
            <person name="Worley K."/>
            <person name="Muzny D."/>
            <person name="Gibbs R."/>
        </authorList>
    </citation>
    <scope>NUCLEOTIDE SEQUENCE</scope>
    <source>
        <strain evidence="1">Sampled in the wild</strain>
    </source>
</reference>
<gene>
    <name evidence="1" type="ORF">J437_LFUL006375</name>
</gene>
<accession>A0A8K0NYD1</accession>
<organism evidence="1 2">
    <name type="scientific">Ladona fulva</name>
    <name type="common">Scarce chaser dragonfly</name>
    <name type="synonym">Libellula fulva</name>
    <dbReference type="NCBI Taxonomy" id="123851"/>
    <lineage>
        <taxon>Eukaryota</taxon>
        <taxon>Metazoa</taxon>
        <taxon>Ecdysozoa</taxon>
        <taxon>Arthropoda</taxon>
        <taxon>Hexapoda</taxon>
        <taxon>Insecta</taxon>
        <taxon>Pterygota</taxon>
        <taxon>Palaeoptera</taxon>
        <taxon>Odonata</taxon>
        <taxon>Epiprocta</taxon>
        <taxon>Anisoptera</taxon>
        <taxon>Libelluloidea</taxon>
        <taxon>Libellulidae</taxon>
        <taxon>Ladona</taxon>
    </lineage>
</organism>
<sequence>MDHAGSNKHGFLEHALLLFQSKKTSDYHEEINGGVFWERFVNMMAGLEEGSVIGMDNASYHSIFIEKITTTTKKREVNIVHCLAQIRSEVGKKNKTFRIADIRLLLEQAVSHVTVEDWKKCVGHAERLHEEDFYNSELRDDNVTRM</sequence>
<feature type="non-terminal residue" evidence="1">
    <location>
        <position position="146"/>
    </location>
</feature>
<evidence type="ECO:0000313" key="1">
    <source>
        <dbReference type="EMBL" id="KAG8226068.1"/>
    </source>
</evidence>
<proteinExistence type="predicted"/>
<evidence type="ECO:0000313" key="2">
    <source>
        <dbReference type="Proteomes" id="UP000792457"/>
    </source>
</evidence>
<dbReference type="AlphaFoldDB" id="A0A8K0NYD1"/>
<dbReference type="EMBL" id="KZ308266">
    <property type="protein sequence ID" value="KAG8226068.1"/>
    <property type="molecule type" value="Genomic_DNA"/>
</dbReference>
<dbReference type="Proteomes" id="UP000792457">
    <property type="component" value="Unassembled WGS sequence"/>
</dbReference>
<keyword evidence="2" id="KW-1185">Reference proteome</keyword>
<comment type="caution">
    <text evidence="1">The sequence shown here is derived from an EMBL/GenBank/DDBJ whole genome shotgun (WGS) entry which is preliminary data.</text>
</comment>
<name>A0A8K0NYD1_LADFU</name>
<dbReference type="OrthoDB" id="7460492at2759"/>
<protein>
    <submittedName>
        <fullName evidence="1">Uncharacterized protein</fullName>
    </submittedName>
</protein>
<reference evidence="1" key="2">
    <citation type="submission" date="2017-10" db="EMBL/GenBank/DDBJ databases">
        <title>Ladona fulva Genome sequencing and assembly.</title>
        <authorList>
            <person name="Murali S."/>
            <person name="Richards S."/>
            <person name="Bandaranaike D."/>
            <person name="Bellair M."/>
            <person name="Blankenburg K."/>
            <person name="Chao H."/>
            <person name="Dinh H."/>
            <person name="Doddapaneni H."/>
            <person name="Dugan-Rocha S."/>
            <person name="Elkadiri S."/>
            <person name="Gnanaolivu R."/>
            <person name="Hernandez B."/>
            <person name="Skinner E."/>
            <person name="Javaid M."/>
            <person name="Lee S."/>
            <person name="Li M."/>
            <person name="Ming W."/>
            <person name="Munidasa M."/>
            <person name="Muniz J."/>
            <person name="Nguyen L."/>
            <person name="Hughes D."/>
            <person name="Osuji N."/>
            <person name="Pu L.-L."/>
            <person name="Puazo M."/>
            <person name="Qu C."/>
            <person name="Quiroz J."/>
            <person name="Raj R."/>
            <person name="Weissenberger G."/>
            <person name="Xin Y."/>
            <person name="Zou X."/>
            <person name="Han Y."/>
            <person name="Worley K."/>
            <person name="Muzny D."/>
            <person name="Gibbs R."/>
        </authorList>
    </citation>
    <scope>NUCLEOTIDE SEQUENCE</scope>
    <source>
        <strain evidence="1">Sampled in the wild</strain>
    </source>
</reference>